<proteinExistence type="predicted"/>
<feature type="transmembrane region" description="Helical" evidence="2">
    <location>
        <begin position="185"/>
        <end position="201"/>
    </location>
</feature>
<comment type="caution">
    <text evidence="3">The sequence shown here is derived from an EMBL/GenBank/DDBJ whole genome shotgun (WGS) entry which is preliminary data.</text>
</comment>
<dbReference type="Proteomes" id="UP000885672">
    <property type="component" value="Unassembled WGS sequence"/>
</dbReference>
<keyword evidence="2" id="KW-1133">Transmembrane helix</keyword>
<protein>
    <recommendedName>
        <fullName evidence="4">YtkA-like domain-containing protein</fullName>
    </recommendedName>
</protein>
<evidence type="ECO:0000256" key="1">
    <source>
        <dbReference type="SAM" id="MobiDB-lite"/>
    </source>
</evidence>
<dbReference type="AlphaFoldDB" id="A0A7V0T6K9"/>
<keyword evidence="2" id="KW-0472">Membrane</keyword>
<sequence>MLEKAVMFLAGVGGKTLRLVPLRPVMLAGDPVELELSVVTADGRPLTGTAPKVEVRVLEREAPGALDRQREDGEEEDTEAVSPDAVILPMVEQSEGRYRARFSSLSPGSYEAVAELTGEEVRVSFMVSERSREEVLVGLDDRVLRQVARASGGRYFDSESLPRSGFRPELASSRHSFEFTPRRSAWVYLLLVLLAGCEWLLRRRKGMA</sequence>
<gene>
    <name evidence="3" type="ORF">ENN51_07520</name>
</gene>
<dbReference type="PANTHER" id="PTHR37947">
    <property type="entry name" value="BLL2462 PROTEIN"/>
    <property type="match status" value="1"/>
</dbReference>
<dbReference type="EMBL" id="DSBX01000279">
    <property type="protein sequence ID" value="HDR00113.1"/>
    <property type="molecule type" value="Genomic_DNA"/>
</dbReference>
<dbReference type="PANTHER" id="PTHR37947:SF1">
    <property type="entry name" value="BLL2462 PROTEIN"/>
    <property type="match status" value="1"/>
</dbReference>
<keyword evidence="2" id="KW-0812">Transmembrane</keyword>
<reference evidence="3" key="1">
    <citation type="journal article" date="2020" name="mSystems">
        <title>Genome- and Community-Level Interaction Insights into Carbon Utilization and Element Cycling Functions of Hydrothermarchaeota in Hydrothermal Sediment.</title>
        <authorList>
            <person name="Zhou Z."/>
            <person name="Liu Y."/>
            <person name="Xu W."/>
            <person name="Pan J."/>
            <person name="Luo Z.H."/>
            <person name="Li M."/>
        </authorList>
    </citation>
    <scope>NUCLEOTIDE SEQUENCE [LARGE SCALE GENOMIC DNA]</scope>
    <source>
        <strain evidence="3">SpSt-1182</strain>
    </source>
</reference>
<name>A0A7V0T6K9_UNCW3</name>
<organism evidence="3">
    <name type="scientific">candidate division WOR-3 bacterium</name>
    <dbReference type="NCBI Taxonomy" id="2052148"/>
    <lineage>
        <taxon>Bacteria</taxon>
        <taxon>Bacteria division WOR-3</taxon>
    </lineage>
</organism>
<evidence type="ECO:0000256" key="2">
    <source>
        <dbReference type="SAM" id="Phobius"/>
    </source>
</evidence>
<feature type="region of interest" description="Disordered" evidence="1">
    <location>
        <begin position="60"/>
        <end position="81"/>
    </location>
</feature>
<feature type="compositionally biased region" description="Basic and acidic residues" evidence="1">
    <location>
        <begin position="60"/>
        <end position="71"/>
    </location>
</feature>
<evidence type="ECO:0008006" key="4">
    <source>
        <dbReference type="Google" id="ProtNLM"/>
    </source>
</evidence>
<evidence type="ECO:0000313" key="3">
    <source>
        <dbReference type="EMBL" id="HDR00113.1"/>
    </source>
</evidence>
<accession>A0A7V0T6K9</accession>